<dbReference type="OrthoDB" id="5966586at2"/>
<evidence type="ECO:0000256" key="1">
    <source>
        <dbReference type="SAM" id="SignalP"/>
    </source>
</evidence>
<dbReference type="EMBL" id="AVCH01000185">
    <property type="protein sequence ID" value="KFN45220.1"/>
    <property type="molecule type" value="Genomic_DNA"/>
</dbReference>
<dbReference type="PATRIC" id="fig|1384054.3.peg.2222"/>
<evidence type="ECO:0000313" key="3">
    <source>
        <dbReference type="Proteomes" id="UP000029392"/>
    </source>
</evidence>
<sequence>MDKRQCVVAGVLLALMAGLSVPADAREPVRATPLERCTSETSHKLYTRADADFDAVLARLDVELGGSPRHARGIEPKRLPARPTSFSVTLETRQCQSIPAGPGAWAPVLPPPSTKDCVVVGCGDPAPGLDAPEGSLMVIDSCELGTHTTTVYQRIEGRWVLVSYVQEASMACGLKPDYPDPERG</sequence>
<reference evidence="2 3" key="1">
    <citation type="submission" date="2013-09" db="EMBL/GenBank/DDBJ databases">
        <title>Genome sequencing of Arenimonas malthae.</title>
        <authorList>
            <person name="Chen F."/>
            <person name="Wang G."/>
        </authorList>
    </citation>
    <scope>NUCLEOTIDE SEQUENCE [LARGE SCALE GENOMIC DNA]</scope>
    <source>
        <strain evidence="2 3">CC-JY-1</strain>
    </source>
</reference>
<evidence type="ECO:0000313" key="2">
    <source>
        <dbReference type="EMBL" id="KFN45220.1"/>
    </source>
</evidence>
<organism evidence="2 3">
    <name type="scientific">Arenimonas malthae CC-JY-1</name>
    <dbReference type="NCBI Taxonomy" id="1384054"/>
    <lineage>
        <taxon>Bacteria</taxon>
        <taxon>Pseudomonadati</taxon>
        <taxon>Pseudomonadota</taxon>
        <taxon>Gammaproteobacteria</taxon>
        <taxon>Lysobacterales</taxon>
        <taxon>Lysobacteraceae</taxon>
        <taxon>Arenimonas</taxon>
    </lineage>
</organism>
<gene>
    <name evidence="2" type="ORF">N790_10320</name>
</gene>
<comment type="caution">
    <text evidence="2">The sequence shown here is derived from an EMBL/GenBank/DDBJ whole genome shotgun (WGS) entry which is preliminary data.</text>
</comment>
<proteinExistence type="predicted"/>
<feature type="chain" id="PRO_5001869990" evidence="1">
    <location>
        <begin position="26"/>
        <end position="184"/>
    </location>
</feature>
<accession>A0A091BLM1</accession>
<keyword evidence="1" id="KW-0732">Signal</keyword>
<protein>
    <submittedName>
        <fullName evidence="2">Uncharacterized protein</fullName>
    </submittedName>
</protein>
<dbReference type="RefSeq" id="WP_043804463.1">
    <property type="nucleotide sequence ID" value="NZ_AVCH01000185.1"/>
</dbReference>
<keyword evidence="3" id="KW-1185">Reference proteome</keyword>
<name>A0A091BLM1_9GAMM</name>
<feature type="signal peptide" evidence="1">
    <location>
        <begin position="1"/>
        <end position="25"/>
    </location>
</feature>
<dbReference type="AlphaFoldDB" id="A0A091BLM1"/>
<dbReference type="Proteomes" id="UP000029392">
    <property type="component" value="Unassembled WGS sequence"/>
</dbReference>
<dbReference type="STRING" id="1384054.N790_10320"/>